<dbReference type="AlphaFoldDB" id="A0A9D3AIL3"/>
<feature type="domain" description="Metallo-beta-lactamase" evidence="1">
    <location>
        <begin position="12"/>
        <end position="89"/>
    </location>
</feature>
<accession>A0A9D3AIL3</accession>
<organism evidence="2 3">
    <name type="scientific">Merdimonas faecis</name>
    <dbReference type="NCBI Taxonomy" id="1653435"/>
    <lineage>
        <taxon>Bacteria</taxon>
        <taxon>Bacillati</taxon>
        <taxon>Bacillota</taxon>
        <taxon>Clostridia</taxon>
        <taxon>Lachnospirales</taxon>
        <taxon>Lachnospiraceae</taxon>
        <taxon>Merdimonas</taxon>
    </lineage>
</organism>
<dbReference type="PANTHER" id="PTHR30619:SF1">
    <property type="entry name" value="RECOMBINATION PROTEIN 2"/>
    <property type="match status" value="1"/>
</dbReference>
<reference evidence="2" key="1">
    <citation type="journal article" date="2021" name="PeerJ">
        <title>Extensive microbial diversity within the chicken gut microbiome revealed by metagenomics and culture.</title>
        <authorList>
            <person name="Gilroy R."/>
            <person name="Ravi A."/>
            <person name="Getino M."/>
            <person name="Pursley I."/>
            <person name="Horton D.L."/>
            <person name="Alikhan N.F."/>
            <person name="Baker D."/>
            <person name="Gharbi K."/>
            <person name="Hall N."/>
            <person name="Watson M."/>
            <person name="Adriaenssens E.M."/>
            <person name="Foster-Nyarko E."/>
            <person name="Jarju S."/>
            <person name="Secka A."/>
            <person name="Antonio M."/>
            <person name="Oren A."/>
            <person name="Chaudhuri R.R."/>
            <person name="La Ragione R."/>
            <person name="Hildebrand F."/>
            <person name="Pallen M.J."/>
        </authorList>
    </citation>
    <scope>NUCLEOTIDE SEQUENCE</scope>
    <source>
        <strain evidence="2">USAMLcec4-12693</strain>
    </source>
</reference>
<dbReference type="Proteomes" id="UP000813420">
    <property type="component" value="Unassembled WGS sequence"/>
</dbReference>
<reference evidence="2" key="2">
    <citation type="submission" date="2021-09" db="EMBL/GenBank/DDBJ databases">
        <authorList>
            <person name="Gilroy R."/>
        </authorList>
    </citation>
    <scope>NUCLEOTIDE SEQUENCE</scope>
    <source>
        <strain evidence="2">USAMLcec4-12693</strain>
    </source>
</reference>
<evidence type="ECO:0000313" key="2">
    <source>
        <dbReference type="EMBL" id="HJH49023.1"/>
    </source>
</evidence>
<sequence length="331" mass="37532">MKLTFVNVGYGEAILLEWEESGHTFTALIDGGSSEEREYQARSSERIPIWKYLKKIGIERLDLMVCTHIHEDHVGGLVKIAQLYPVKEFWQGFSPEFYKKMYWIDPLLAEAPAQNRFIQALNQYQALCETVAKQGGKICKVSEGTELFCGKNRSIKVVGPSENRLAAVERDLVSLFEDKILESFLQRVSCLDEGMNNQSLILRVEWSGVSILLPGDTNREGYEDLSEDSVRANIFKLGHHGQKDSISDELLEKISPEIAVCCASSDQKYHSADEKVMIQLEKSGVKIFFSDCPPVMGEQVPPHQALVFRIEEGEIKEKKYISKEKAYESEI</sequence>
<evidence type="ECO:0000259" key="1">
    <source>
        <dbReference type="Pfam" id="PF00753"/>
    </source>
</evidence>
<proteinExistence type="predicted"/>
<dbReference type="Gene3D" id="3.60.15.10">
    <property type="entry name" value="Ribonuclease Z/Hydroxyacylglutathione hydrolase-like"/>
    <property type="match status" value="1"/>
</dbReference>
<dbReference type="PANTHER" id="PTHR30619">
    <property type="entry name" value="DNA INTERNALIZATION/COMPETENCE PROTEIN COMEC/REC2"/>
    <property type="match status" value="1"/>
</dbReference>
<protein>
    <submittedName>
        <fullName evidence="2">MBL fold metallo-hydrolase</fullName>
    </submittedName>
</protein>
<gene>
    <name evidence="2" type="ORF">K8V39_02020</name>
</gene>
<dbReference type="SUPFAM" id="SSF56281">
    <property type="entry name" value="Metallo-hydrolase/oxidoreductase"/>
    <property type="match status" value="1"/>
</dbReference>
<dbReference type="InterPro" id="IPR052159">
    <property type="entry name" value="Competence_DNA_uptake"/>
</dbReference>
<evidence type="ECO:0000313" key="3">
    <source>
        <dbReference type="Proteomes" id="UP000813420"/>
    </source>
</evidence>
<dbReference type="EMBL" id="DYXE01000021">
    <property type="protein sequence ID" value="HJH49023.1"/>
    <property type="molecule type" value="Genomic_DNA"/>
</dbReference>
<dbReference type="RefSeq" id="WP_270645177.1">
    <property type="nucleotide sequence ID" value="NZ_DYXE01000021.1"/>
</dbReference>
<comment type="caution">
    <text evidence="2">The sequence shown here is derived from an EMBL/GenBank/DDBJ whole genome shotgun (WGS) entry which is preliminary data.</text>
</comment>
<dbReference type="InterPro" id="IPR001279">
    <property type="entry name" value="Metallo-B-lactamas"/>
</dbReference>
<name>A0A9D3AIL3_9FIRM</name>
<dbReference type="InterPro" id="IPR036866">
    <property type="entry name" value="RibonucZ/Hydroxyglut_hydro"/>
</dbReference>
<dbReference type="Pfam" id="PF00753">
    <property type="entry name" value="Lactamase_B"/>
    <property type="match status" value="1"/>
</dbReference>